<keyword evidence="1 3" id="KW-0238">DNA-binding</keyword>
<dbReference type="SUPFAM" id="SSF89447">
    <property type="entry name" value="AbrB/MazE/MraZ-like"/>
    <property type="match status" value="1"/>
</dbReference>
<feature type="domain" description="SpoVT-AbrB" evidence="2">
    <location>
        <begin position="5"/>
        <end position="51"/>
    </location>
</feature>
<accession>A0A9D1YDT3</accession>
<dbReference type="PANTHER" id="PTHR36432:SF1">
    <property type="entry name" value="STAGE V SPORULATION PROTEIN T"/>
    <property type="match status" value="1"/>
</dbReference>
<dbReference type="Proteomes" id="UP000823915">
    <property type="component" value="Unassembled WGS sequence"/>
</dbReference>
<dbReference type="InterPro" id="IPR052731">
    <property type="entry name" value="B_subtilis_Trans_State_Reg"/>
</dbReference>
<proteinExistence type="predicted"/>
<dbReference type="InterPro" id="IPR029016">
    <property type="entry name" value="GAF-like_dom_sf"/>
</dbReference>
<dbReference type="Gene3D" id="3.30.450.40">
    <property type="match status" value="1"/>
</dbReference>
<dbReference type="PROSITE" id="PS51740">
    <property type="entry name" value="SPOVT_ABRB"/>
    <property type="match status" value="1"/>
</dbReference>
<evidence type="ECO:0000313" key="3">
    <source>
        <dbReference type="EMBL" id="HIY26885.1"/>
    </source>
</evidence>
<sequence>MKATGIVRRIDDLGRVVIPKEIRRTLKIREGMPMEIFTDVSGEVILKKYSPVGEMSQLAQAYAETLVGLTGRGAGVCDGEQVIALAGPGKKDLLHKPLSPQLEELLEPKKSFVSTGEKTVPVAQGCPGAAVAVFPVVSLGDVMGAVFLLQGEKAPGRLSAEAAESARAAALFLSRQLES</sequence>
<dbReference type="Pfam" id="PF15714">
    <property type="entry name" value="SpoVT_C"/>
    <property type="match status" value="1"/>
</dbReference>
<dbReference type="Pfam" id="PF04014">
    <property type="entry name" value="MazE_antitoxin"/>
    <property type="match status" value="1"/>
</dbReference>
<dbReference type="Gene3D" id="2.10.260.10">
    <property type="match status" value="1"/>
</dbReference>
<evidence type="ECO:0000259" key="2">
    <source>
        <dbReference type="PROSITE" id="PS51740"/>
    </source>
</evidence>
<dbReference type="InterPro" id="IPR037914">
    <property type="entry name" value="SpoVT-AbrB_sf"/>
</dbReference>
<reference evidence="3" key="1">
    <citation type="journal article" date="2021" name="PeerJ">
        <title>Extensive microbial diversity within the chicken gut microbiome revealed by metagenomics and culture.</title>
        <authorList>
            <person name="Gilroy R."/>
            <person name="Ravi A."/>
            <person name="Getino M."/>
            <person name="Pursley I."/>
            <person name="Horton D.L."/>
            <person name="Alikhan N.F."/>
            <person name="Baker D."/>
            <person name="Gharbi K."/>
            <person name="Hall N."/>
            <person name="Watson M."/>
            <person name="Adriaenssens E.M."/>
            <person name="Foster-Nyarko E."/>
            <person name="Jarju S."/>
            <person name="Secka A."/>
            <person name="Antonio M."/>
            <person name="Oren A."/>
            <person name="Chaudhuri R.R."/>
            <person name="La Ragione R."/>
            <person name="Hildebrand F."/>
            <person name="Pallen M.J."/>
        </authorList>
    </citation>
    <scope>NUCLEOTIDE SEQUENCE</scope>
    <source>
        <strain evidence="3">1282</strain>
    </source>
</reference>
<comment type="caution">
    <text evidence="3">The sequence shown here is derived from an EMBL/GenBank/DDBJ whole genome shotgun (WGS) entry which is preliminary data.</text>
</comment>
<dbReference type="EMBL" id="DXDU01000110">
    <property type="protein sequence ID" value="HIY26885.1"/>
    <property type="molecule type" value="Genomic_DNA"/>
</dbReference>
<dbReference type="SMART" id="SM00966">
    <property type="entry name" value="SpoVT_AbrB"/>
    <property type="match status" value="1"/>
</dbReference>
<dbReference type="NCBIfam" id="TIGR01439">
    <property type="entry name" value="lp_hng_hel_AbrB"/>
    <property type="match status" value="1"/>
</dbReference>
<dbReference type="InterPro" id="IPR007159">
    <property type="entry name" value="SpoVT-AbrB_dom"/>
</dbReference>
<dbReference type="GO" id="GO:0003677">
    <property type="term" value="F:DNA binding"/>
    <property type="evidence" value="ECO:0007669"/>
    <property type="project" value="UniProtKB-UniRule"/>
</dbReference>
<dbReference type="PANTHER" id="PTHR36432">
    <property type="match status" value="1"/>
</dbReference>
<name>A0A9D1YDT3_9FIRM</name>
<dbReference type="AlphaFoldDB" id="A0A9D1YDT3"/>
<evidence type="ECO:0000313" key="4">
    <source>
        <dbReference type="Proteomes" id="UP000823915"/>
    </source>
</evidence>
<reference evidence="3" key="2">
    <citation type="submission" date="2021-04" db="EMBL/GenBank/DDBJ databases">
        <authorList>
            <person name="Gilroy R."/>
        </authorList>
    </citation>
    <scope>NUCLEOTIDE SEQUENCE</scope>
    <source>
        <strain evidence="3">1282</strain>
    </source>
</reference>
<protein>
    <submittedName>
        <fullName evidence="3">AbrB/MazE/SpoVT family DNA-binding domain-containing protein</fullName>
    </submittedName>
</protein>
<evidence type="ECO:0000256" key="1">
    <source>
        <dbReference type="PROSITE-ProRule" id="PRU01076"/>
    </source>
</evidence>
<organism evidence="3 4">
    <name type="scientific">Candidatus Acutalibacter pullistercoris</name>
    <dbReference type="NCBI Taxonomy" id="2838418"/>
    <lineage>
        <taxon>Bacteria</taxon>
        <taxon>Bacillati</taxon>
        <taxon>Bacillota</taxon>
        <taxon>Clostridia</taxon>
        <taxon>Eubacteriales</taxon>
        <taxon>Acutalibacteraceae</taxon>
        <taxon>Acutalibacter</taxon>
    </lineage>
</organism>
<gene>
    <name evidence="3" type="ORF">H9838_06905</name>
</gene>